<dbReference type="AlphaFoldDB" id="A0A1C3NNJ4"/>
<protein>
    <submittedName>
        <fullName evidence="3">Putative secreted protein</fullName>
    </submittedName>
</protein>
<feature type="signal peptide" evidence="1">
    <location>
        <begin position="1"/>
        <end position="25"/>
    </location>
</feature>
<evidence type="ECO:0000313" key="5">
    <source>
        <dbReference type="Proteomes" id="UP000239710"/>
    </source>
</evidence>
<evidence type="ECO:0000256" key="1">
    <source>
        <dbReference type="SAM" id="SignalP"/>
    </source>
</evidence>
<dbReference type="OrthoDB" id="5998247at2"/>
<dbReference type="EMBL" id="FLTX01000041">
    <property type="protein sequence ID" value="SBV51975.1"/>
    <property type="molecule type" value="Genomic_DNA"/>
</dbReference>
<evidence type="ECO:0000313" key="4">
    <source>
        <dbReference type="Proteomes" id="UP000092503"/>
    </source>
</evidence>
<sequence length="204" mass="22825">MRLYFHHARCFLGTFFLTFALACLASACSASKPPSSEKENLLLSRLFPVDATDAHIRFEFEATPKNVNLTRSYIVGLNLSRKGPVDPVTTLNNSDSPVRYALKVNACKWEAGSCNKIFTEDNFQAWLRKEPSKLKFFGWRAGNDDIKYIDSGAHDSDSSNWIVCNLHLKSYGRYSVDISSAAGNPTLNIPDAEITIQKRLIPSK</sequence>
<keyword evidence="1" id="KW-0732">Signal</keyword>
<evidence type="ECO:0000313" key="2">
    <source>
        <dbReference type="EMBL" id="PPV06280.1"/>
    </source>
</evidence>
<name>A0A1C3NNJ4_9XANT</name>
<keyword evidence="5" id="KW-1185">Reference proteome</keyword>
<dbReference type="EMBL" id="MDCE01000017">
    <property type="protein sequence ID" value="PPV06280.1"/>
    <property type="molecule type" value="Genomic_DNA"/>
</dbReference>
<dbReference type="Proteomes" id="UP000092503">
    <property type="component" value="Unassembled WGS sequence"/>
</dbReference>
<dbReference type="PROSITE" id="PS51257">
    <property type="entry name" value="PROKAR_LIPOPROTEIN"/>
    <property type="match status" value="1"/>
</dbReference>
<evidence type="ECO:0000313" key="3">
    <source>
        <dbReference type="EMBL" id="SBV51975.1"/>
    </source>
</evidence>
<feature type="chain" id="PRO_5008679307" evidence="1">
    <location>
        <begin position="26"/>
        <end position="204"/>
    </location>
</feature>
<proteinExistence type="predicted"/>
<dbReference type="Proteomes" id="UP000239710">
    <property type="component" value="Unassembled WGS sequence"/>
</dbReference>
<reference evidence="3 4" key="1">
    <citation type="submission" date="2016-06" db="EMBL/GenBank/DDBJ databases">
        <authorList>
            <person name="Kjaerup R.B."/>
            <person name="Dalgaard T.S."/>
            <person name="Juul-Madsen H.R."/>
        </authorList>
    </citation>
    <scope>NUCLEOTIDE SEQUENCE [LARGE SCALE GENOMIC DNA]</scope>
    <source>
        <strain evidence="3">LMG947</strain>
    </source>
</reference>
<reference evidence="2 5" key="2">
    <citation type="submission" date="2016-08" db="EMBL/GenBank/DDBJ databases">
        <title>Evolution of the type three secretion system and type three effector repertoires in Xanthomonas.</title>
        <authorList>
            <person name="Merda D."/>
            <person name="Briand M."/>
            <person name="Bosis E."/>
            <person name="Rousseau C."/>
            <person name="Portier P."/>
            <person name="Jacques M.-A."/>
            <person name="Fischer-Le Saux M."/>
        </authorList>
    </citation>
    <scope>NUCLEOTIDE SEQUENCE [LARGE SCALE GENOMIC DNA]</scope>
    <source>
        <strain evidence="2 5">CFBP1976</strain>
    </source>
</reference>
<dbReference type="RefSeq" id="WP_083993104.1">
    <property type="nucleotide sequence ID" value="NZ_FLTX01000041.1"/>
</dbReference>
<gene>
    <name evidence="3" type="ORF">XBLMG947_2765</name>
    <name evidence="2" type="ORF">XbrCFBP1976_12955</name>
</gene>
<accession>A0A1C3NNJ4</accession>
<organism evidence="3 4">
    <name type="scientific">Xanthomonas bromi</name>
    <dbReference type="NCBI Taxonomy" id="56449"/>
    <lineage>
        <taxon>Bacteria</taxon>
        <taxon>Pseudomonadati</taxon>
        <taxon>Pseudomonadota</taxon>
        <taxon>Gammaproteobacteria</taxon>
        <taxon>Lysobacterales</taxon>
        <taxon>Lysobacteraceae</taxon>
        <taxon>Xanthomonas</taxon>
    </lineage>
</organism>